<reference evidence="2" key="1">
    <citation type="submission" date="2014-09" db="EMBL/GenBank/DDBJ databases">
        <authorList>
            <person name="Sharma Rahul"/>
            <person name="Thines Marco"/>
        </authorList>
    </citation>
    <scope>NUCLEOTIDE SEQUENCE [LARGE SCALE GENOMIC DNA]</scope>
</reference>
<dbReference type="Proteomes" id="UP000054928">
    <property type="component" value="Unassembled WGS sequence"/>
</dbReference>
<dbReference type="AlphaFoldDB" id="A0A0P1A959"/>
<evidence type="ECO:0000313" key="1">
    <source>
        <dbReference type="EMBL" id="CEG36974.1"/>
    </source>
</evidence>
<protein>
    <submittedName>
        <fullName evidence="1">Uncharacterized protein</fullName>
    </submittedName>
</protein>
<evidence type="ECO:0000313" key="2">
    <source>
        <dbReference type="Proteomes" id="UP000054928"/>
    </source>
</evidence>
<sequence>MPFSISATPRSLDVILTSDQQRQQQCATLAQSDDTREFEDSSEIAVLEITLESYRRHLKKQRQTAFTMSTEPPIYDAEYDDDTDMTDFDFLAKKEYDEISQGVTCT</sequence>
<accession>A0A0P1A959</accession>
<dbReference type="EMBL" id="CCYD01000252">
    <property type="protein sequence ID" value="CEG36974.1"/>
    <property type="molecule type" value="Genomic_DNA"/>
</dbReference>
<name>A0A0P1A959_PLAHL</name>
<dbReference type="GeneID" id="36399277"/>
<keyword evidence="2" id="KW-1185">Reference proteome</keyword>
<proteinExistence type="predicted"/>
<organism evidence="1 2">
    <name type="scientific">Plasmopara halstedii</name>
    <name type="common">Downy mildew of sunflower</name>
    <dbReference type="NCBI Taxonomy" id="4781"/>
    <lineage>
        <taxon>Eukaryota</taxon>
        <taxon>Sar</taxon>
        <taxon>Stramenopiles</taxon>
        <taxon>Oomycota</taxon>
        <taxon>Peronosporomycetes</taxon>
        <taxon>Peronosporales</taxon>
        <taxon>Peronosporaceae</taxon>
        <taxon>Plasmopara</taxon>
    </lineage>
</organism>
<dbReference type="RefSeq" id="XP_024573343.1">
    <property type="nucleotide sequence ID" value="XM_024722246.1"/>
</dbReference>